<feature type="domain" description="Reverse transcriptase Ty1/copia-type" evidence="2">
    <location>
        <begin position="209"/>
        <end position="309"/>
    </location>
</feature>
<evidence type="ECO:0000259" key="3">
    <source>
        <dbReference type="Pfam" id="PF25597"/>
    </source>
</evidence>
<protein>
    <submittedName>
        <fullName evidence="4">Uncharacterized protein</fullName>
    </submittedName>
</protein>
<evidence type="ECO:0000256" key="1">
    <source>
        <dbReference type="SAM" id="MobiDB-lite"/>
    </source>
</evidence>
<feature type="region of interest" description="Disordered" evidence="1">
    <location>
        <begin position="80"/>
        <end position="112"/>
    </location>
</feature>
<accession>A0A2N9F8T5</accession>
<evidence type="ECO:0000259" key="2">
    <source>
        <dbReference type="Pfam" id="PF07727"/>
    </source>
</evidence>
<proteinExistence type="predicted"/>
<dbReference type="EMBL" id="OIVN01000630">
    <property type="protein sequence ID" value="SPC83194.1"/>
    <property type="molecule type" value="Genomic_DNA"/>
</dbReference>
<dbReference type="Pfam" id="PF25597">
    <property type="entry name" value="SH3_retrovirus"/>
    <property type="match status" value="1"/>
</dbReference>
<dbReference type="Pfam" id="PF07727">
    <property type="entry name" value="RVT_2"/>
    <property type="match status" value="1"/>
</dbReference>
<feature type="domain" description="Retroviral polymerase SH3-like" evidence="3">
    <location>
        <begin position="15"/>
        <end position="76"/>
    </location>
</feature>
<dbReference type="InterPro" id="IPR013103">
    <property type="entry name" value="RVT_2"/>
</dbReference>
<dbReference type="InterPro" id="IPR057670">
    <property type="entry name" value="SH3_retrovirus"/>
</dbReference>
<reference evidence="4" key="1">
    <citation type="submission" date="2018-02" db="EMBL/GenBank/DDBJ databases">
        <authorList>
            <person name="Cohen D.B."/>
            <person name="Kent A.D."/>
        </authorList>
    </citation>
    <scope>NUCLEOTIDE SEQUENCE</scope>
</reference>
<feature type="compositionally biased region" description="Pro residues" evidence="1">
    <location>
        <begin position="93"/>
        <end position="102"/>
    </location>
</feature>
<evidence type="ECO:0000313" key="4">
    <source>
        <dbReference type="EMBL" id="SPC83194.1"/>
    </source>
</evidence>
<dbReference type="AlphaFoldDB" id="A0A2N9F8T5"/>
<name>A0A2N9F8T5_FAGSY</name>
<organism evidence="4">
    <name type="scientific">Fagus sylvatica</name>
    <name type="common">Beechnut</name>
    <dbReference type="NCBI Taxonomy" id="28930"/>
    <lineage>
        <taxon>Eukaryota</taxon>
        <taxon>Viridiplantae</taxon>
        <taxon>Streptophyta</taxon>
        <taxon>Embryophyta</taxon>
        <taxon>Tracheophyta</taxon>
        <taxon>Spermatophyta</taxon>
        <taxon>Magnoliopsida</taxon>
        <taxon>eudicotyledons</taxon>
        <taxon>Gunneridae</taxon>
        <taxon>Pentapetalae</taxon>
        <taxon>rosids</taxon>
        <taxon>fabids</taxon>
        <taxon>Fagales</taxon>
        <taxon>Fagaceae</taxon>
        <taxon>Fagus</taxon>
    </lineage>
</organism>
<gene>
    <name evidence="4" type="ORF">FSB_LOCUS11076</name>
</gene>
<sequence>MHKSPTYSHLKFFSCLAYASTLPSHRTKFDARAVPCVFVGYPFGTKGYKFFNLDNQQFFVSRDVVFHEHIFPFLTPSSVTHPPPSNLDLSDPHPSPPFPIDPDPSDSPHFPKSPCDHTHHTALVFDPTDSSLQSPAHKAYTLAISTLVEPRFYHEAVSSPHWCEAMDKELAALEANHTWVLTTLPSGKHLIGCKWVYKIKFKSDGSIEEQASRQWFSKYSSTILAHGFQQSKCDYSLFTKTEGSIFIGLLVYVDDILIASNSPESVKAFTAFLDQQFKLKDLGLAKYFLGLELAKSHKGISLSVDAILNVSGVYKCKALDSSKGKALIPICPLIANQRPRFLLRRELISVGHRNFGVYWLLTLRLDTGLPRWFNKI</sequence>